<keyword evidence="2" id="KW-1185">Reference proteome</keyword>
<sequence length="88" mass="9926">MVAREVRPEPSRCQGARGLRLYVAISPSHGWQEAYAGWRSEGLWMLDLPVHAPPLLPTTHRLVPKLPAFQPVVVHRAGSVVWLQLRDL</sequence>
<dbReference type="Proteomes" id="UP000000323">
    <property type="component" value="Chromosome 2"/>
</dbReference>
<dbReference type="AlphaFoldDB" id="D1CHY5"/>
<evidence type="ECO:0000313" key="1">
    <source>
        <dbReference type="EMBL" id="ACZ43356.1"/>
    </source>
</evidence>
<reference evidence="2" key="1">
    <citation type="journal article" date="2010" name="Stand. Genomic Sci.">
        <title>Complete genome sequence of 'Thermobaculum terrenum' type strain (YNP1).</title>
        <authorList>
            <person name="Kiss H."/>
            <person name="Cleland D."/>
            <person name="Lapidus A."/>
            <person name="Lucas S."/>
            <person name="Glavina Del Rio T."/>
            <person name="Nolan M."/>
            <person name="Tice H."/>
            <person name="Han C."/>
            <person name="Goodwin L."/>
            <person name="Pitluck S."/>
            <person name="Liolios K."/>
            <person name="Ivanova N."/>
            <person name="Mavromatis K."/>
            <person name="Ovchinnikova G."/>
            <person name="Pati A."/>
            <person name="Chen A."/>
            <person name="Palaniappan K."/>
            <person name="Land M."/>
            <person name="Hauser L."/>
            <person name="Chang Y."/>
            <person name="Jeffries C."/>
            <person name="Lu M."/>
            <person name="Brettin T."/>
            <person name="Detter J."/>
            <person name="Goker M."/>
            <person name="Tindall B."/>
            <person name="Beck B."/>
            <person name="McDermott T."/>
            <person name="Woyke T."/>
            <person name="Bristow J."/>
            <person name="Eisen J."/>
            <person name="Markowitz V."/>
            <person name="Hugenholtz P."/>
            <person name="Kyrpides N."/>
            <person name="Klenk H."/>
            <person name="Cheng J."/>
        </authorList>
    </citation>
    <scope>NUCLEOTIDE SEQUENCE [LARGE SCALE GENOMIC DNA]</scope>
    <source>
        <strain evidence="2">ATCC BAA-798 / YNP1</strain>
    </source>
</reference>
<evidence type="ECO:0000313" key="2">
    <source>
        <dbReference type="Proteomes" id="UP000000323"/>
    </source>
</evidence>
<dbReference type="EMBL" id="CP001826">
    <property type="protein sequence ID" value="ACZ43356.1"/>
    <property type="molecule type" value="Genomic_DNA"/>
</dbReference>
<name>D1CHY5_THET1</name>
<proteinExistence type="predicted"/>
<protein>
    <submittedName>
        <fullName evidence="1">Uncharacterized protein</fullName>
    </submittedName>
</protein>
<dbReference type="HOGENOM" id="CLU_2468023_0_0_0"/>
<gene>
    <name evidence="1" type="ordered locus">Tter_2463</name>
</gene>
<dbReference type="KEGG" id="ttr:Tter_2463"/>
<dbReference type="RefSeq" id="WP_012876387.1">
    <property type="nucleotide sequence ID" value="NC_013526.1"/>
</dbReference>
<organism evidence="1 2">
    <name type="scientific">Thermobaculum terrenum (strain ATCC BAA-798 / CCMEE 7001 / YNP1)</name>
    <dbReference type="NCBI Taxonomy" id="525904"/>
    <lineage>
        <taxon>Bacteria</taxon>
        <taxon>Bacillati</taxon>
        <taxon>Chloroflexota</taxon>
        <taxon>Chloroflexia</taxon>
        <taxon>Candidatus Thermobaculales</taxon>
        <taxon>Candidatus Thermobaculaceae</taxon>
        <taxon>Thermobaculum</taxon>
    </lineage>
</organism>
<accession>D1CHY5</accession>